<feature type="non-terminal residue" evidence="2">
    <location>
        <position position="1"/>
    </location>
</feature>
<evidence type="ECO:0000313" key="3">
    <source>
        <dbReference type="Proteomes" id="UP000593560"/>
    </source>
</evidence>
<dbReference type="SUPFAM" id="SSF75304">
    <property type="entry name" value="Amidase signature (AS) enzymes"/>
    <property type="match status" value="1"/>
</dbReference>
<sequence length="134" mass="13746">FDIEGYVTGFGHPDWLRTHEPSTRTSPVVLALVEGGATCIGKTVVDELAYSIHGENKHYSTPTNPAAPARIPGGSSSGAAVAVAADFVDFSLVGIDTLGGIRVPAAFCGVIGFRPSYGVISNTGIIPVSSSLDT</sequence>
<evidence type="ECO:0000259" key="1">
    <source>
        <dbReference type="Pfam" id="PF01425"/>
    </source>
</evidence>
<dbReference type="PANTHER" id="PTHR46310:SF5">
    <property type="entry name" value="OUTER ENVELOPE PROTEIN 64, CHLOROPLASTIC"/>
    <property type="match status" value="1"/>
</dbReference>
<feature type="domain" description="Amidase" evidence="1">
    <location>
        <begin position="2"/>
        <end position="134"/>
    </location>
</feature>
<dbReference type="Proteomes" id="UP000593560">
    <property type="component" value="Unassembled WGS sequence"/>
</dbReference>
<dbReference type="OrthoDB" id="1727009at2759"/>
<keyword evidence="3" id="KW-1185">Reference proteome</keyword>
<gene>
    <name evidence="2" type="ORF">Gohar_011938</name>
</gene>
<feature type="non-terminal residue" evidence="2">
    <location>
        <position position="134"/>
    </location>
</feature>
<organism evidence="2 3">
    <name type="scientific">Gossypium harknessii</name>
    <dbReference type="NCBI Taxonomy" id="34285"/>
    <lineage>
        <taxon>Eukaryota</taxon>
        <taxon>Viridiplantae</taxon>
        <taxon>Streptophyta</taxon>
        <taxon>Embryophyta</taxon>
        <taxon>Tracheophyta</taxon>
        <taxon>Spermatophyta</taxon>
        <taxon>Magnoliopsida</taxon>
        <taxon>eudicotyledons</taxon>
        <taxon>Gunneridae</taxon>
        <taxon>Pentapetalae</taxon>
        <taxon>rosids</taxon>
        <taxon>malvids</taxon>
        <taxon>Malvales</taxon>
        <taxon>Malvaceae</taxon>
        <taxon>Malvoideae</taxon>
        <taxon>Gossypium</taxon>
    </lineage>
</organism>
<reference evidence="2 3" key="1">
    <citation type="journal article" date="2019" name="Genome Biol. Evol.">
        <title>Insights into the evolution of the New World diploid cottons (Gossypium, subgenus Houzingenia) based on genome sequencing.</title>
        <authorList>
            <person name="Grover C.E."/>
            <person name="Arick M.A. 2nd"/>
            <person name="Thrash A."/>
            <person name="Conover J.L."/>
            <person name="Sanders W.S."/>
            <person name="Peterson D.G."/>
            <person name="Frelichowski J.E."/>
            <person name="Scheffler J.A."/>
            <person name="Scheffler B.E."/>
            <person name="Wendel J.F."/>
        </authorList>
    </citation>
    <scope>NUCLEOTIDE SEQUENCE [LARGE SCALE GENOMIC DNA]</scope>
    <source>
        <strain evidence="2">0</strain>
        <tissue evidence="2">Leaf</tissue>
    </source>
</reference>
<dbReference type="InterPro" id="IPR036928">
    <property type="entry name" value="AS_sf"/>
</dbReference>
<accession>A0A7J9GVH3</accession>
<proteinExistence type="predicted"/>
<dbReference type="Gene3D" id="3.90.1300.10">
    <property type="entry name" value="Amidase signature (AS) domain"/>
    <property type="match status" value="1"/>
</dbReference>
<dbReference type="AlphaFoldDB" id="A0A7J9GVH3"/>
<evidence type="ECO:0000313" key="2">
    <source>
        <dbReference type="EMBL" id="MBA0801581.1"/>
    </source>
</evidence>
<dbReference type="InterPro" id="IPR023631">
    <property type="entry name" value="Amidase_dom"/>
</dbReference>
<dbReference type="Pfam" id="PF01425">
    <property type="entry name" value="Amidase"/>
    <property type="match status" value="1"/>
</dbReference>
<dbReference type="PANTHER" id="PTHR46310">
    <property type="entry name" value="AMIDASE 1"/>
    <property type="match status" value="1"/>
</dbReference>
<dbReference type="EMBL" id="JABFAD010000007">
    <property type="protein sequence ID" value="MBA0801581.1"/>
    <property type="molecule type" value="Genomic_DNA"/>
</dbReference>
<name>A0A7J9GVH3_9ROSI</name>
<protein>
    <recommendedName>
        <fullName evidence="1">Amidase domain-containing protein</fullName>
    </recommendedName>
</protein>
<comment type="caution">
    <text evidence="2">The sequence shown here is derived from an EMBL/GenBank/DDBJ whole genome shotgun (WGS) entry which is preliminary data.</text>
</comment>